<dbReference type="SUPFAM" id="SSF75304">
    <property type="entry name" value="Amidase signature (AS) enzymes"/>
    <property type="match status" value="1"/>
</dbReference>
<dbReference type="Pfam" id="PF01425">
    <property type="entry name" value="Amidase"/>
    <property type="match status" value="1"/>
</dbReference>
<keyword evidence="4" id="KW-1185">Reference proteome</keyword>
<dbReference type="PANTHER" id="PTHR11895:SF7">
    <property type="entry name" value="GLUTAMYL-TRNA(GLN) AMIDOTRANSFERASE SUBUNIT A, MITOCHONDRIAL"/>
    <property type="match status" value="1"/>
</dbReference>
<evidence type="ECO:0000259" key="2">
    <source>
        <dbReference type="Pfam" id="PF01425"/>
    </source>
</evidence>
<accession>A0A7X0JR25</accession>
<dbReference type="RefSeq" id="WP_166850363.1">
    <property type="nucleotide sequence ID" value="NZ_JAAONY010000001.1"/>
</dbReference>
<proteinExistence type="inferred from homology"/>
<dbReference type="GO" id="GO:0016740">
    <property type="term" value="F:transferase activity"/>
    <property type="evidence" value="ECO:0007669"/>
    <property type="project" value="UniProtKB-KW"/>
</dbReference>
<dbReference type="NCBIfam" id="NF005450">
    <property type="entry name" value="PRK07042.1"/>
    <property type="match status" value="1"/>
</dbReference>
<gene>
    <name evidence="3" type="ORF">HNR48_001016</name>
</gene>
<dbReference type="AlphaFoldDB" id="A0A7X0JR25"/>
<dbReference type="EMBL" id="JACHHT010000001">
    <property type="protein sequence ID" value="MBB6520738.1"/>
    <property type="molecule type" value="Genomic_DNA"/>
</dbReference>
<dbReference type="PANTHER" id="PTHR11895">
    <property type="entry name" value="TRANSAMIDASE"/>
    <property type="match status" value="1"/>
</dbReference>
<dbReference type="InParanoid" id="A0A7X0JR25"/>
<organism evidence="3 4">
    <name type="scientific">Pseudoteredinibacter isoporae</name>
    <dbReference type="NCBI Taxonomy" id="570281"/>
    <lineage>
        <taxon>Bacteria</taxon>
        <taxon>Pseudomonadati</taxon>
        <taxon>Pseudomonadota</taxon>
        <taxon>Gammaproteobacteria</taxon>
        <taxon>Cellvibrionales</taxon>
        <taxon>Cellvibrionaceae</taxon>
        <taxon>Pseudoteredinibacter</taxon>
    </lineage>
</organism>
<dbReference type="InterPro" id="IPR036928">
    <property type="entry name" value="AS_sf"/>
</dbReference>
<evidence type="ECO:0000313" key="3">
    <source>
        <dbReference type="EMBL" id="MBB6520738.1"/>
    </source>
</evidence>
<comment type="caution">
    <text evidence="3">The sequence shown here is derived from an EMBL/GenBank/DDBJ whole genome shotgun (WGS) entry which is preliminary data.</text>
</comment>
<dbReference type="Gene3D" id="3.90.1300.10">
    <property type="entry name" value="Amidase signature (AS) domain"/>
    <property type="match status" value="1"/>
</dbReference>
<dbReference type="InterPro" id="IPR023631">
    <property type="entry name" value="Amidase_dom"/>
</dbReference>
<evidence type="ECO:0000313" key="4">
    <source>
        <dbReference type="Proteomes" id="UP000528457"/>
    </source>
</evidence>
<feature type="domain" description="Amidase" evidence="2">
    <location>
        <begin position="25"/>
        <end position="443"/>
    </location>
</feature>
<evidence type="ECO:0000256" key="1">
    <source>
        <dbReference type="ARBA" id="ARBA00009199"/>
    </source>
</evidence>
<dbReference type="Proteomes" id="UP000528457">
    <property type="component" value="Unassembled WGS sequence"/>
</dbReference>
<name>A0A7X0JR25_9GAMM</name>
<protein>
    <submittedName>
        <fullName evidence="3">Asp-tRNA(Asn)/Glu-tRNA(Gln) amidotransferase A subunit family amidase</fullName>
    </submittedName>
</protein>
<sequence>MSDVSTLSALELSRLYQSKTLSPVEVVDTQLSRLESLNPIYNAFYCIDHEGAREEAKKSEQRWLNGEPSSLFDGIPTSVKDALLSRGQKSYRGSAANNSDEHEWNEDCPLVARQKEAGMISLGKTTMPDFGILASGYSSQHGITRNPWNSNVTTGGSSSGTAAAICAGLNPVAAGTDIVGSIRLPASYTGLFGLKPSQGRVPYYPSNADTLVAGPMSRSVSDSAAYLNILSRPDYRDARALNWQDTDYSEHLNKARPSLRLGLLLNIGFGTSPDPETLAAITCAAQQLEDLGHRIIPIESPFSSGDEDCAELYYQQRCHHEFKQYPKHLRKQSPYIDEFTRRCEEVSAVDLFDATMAMRQLGVKTLEMCSAVDYLLLPSTPRPAFAAELPADAPNKLFDPWCNNFLFNISEQPAASINCGYTEGGLPIGLQIVGPRFDDAGVLQLARQYENIRPAQRAFPI</sequence>
<keyword evidence="3" id="KW-0808">Transferase</keyword>
<reference evidence="3 4" key="1">
    <citation type="submission" date="2020-08" db="EMBL/GenBank/DDBJ databases">
        <title>Genomic Encyclopedia of Type Strains, Phase IV (KMG-IV): sequencing the most valuable type-strain genomes for metagenomic binning, comparative biology and taxonomic classification.</title>
        <authorList>
            <person name="Goeker M."/>
        </authorList>
    </citation>
    <scope>NUCLEOTIDE SEQUENCE [LARGE SCALE GENOMIC DNA]</scope>
    <source>
        <strain evidence="3 4">DSM 22368</strain>
    </source>
</reference>
<dbReference type="InterPro" id="IPR000120">
    <property type="entry name" value="Amidase"/>
</dbReference>
<comment type="similarity">
    <text evidence="1">Belongs to the amidase family.</text>
</comment>